<sequence>MAGCTRFEVTSASSEPGFPNGQRGSHSGPHLDRSGSFREGVESRMLGSGVGTCRGSGTLVGDLPTLSHSLMLEPIELGDQKYTRSGELRMVMGCSVGSTLEDNSFGAAHLKPSPPMAMEELKRLRSSVADTCTKARGRVKKLDDHLSKLNKYCEAVTSKKPQRNETLGNERPSGLNLKMGTQIHRNPQDLVTQKLEDRPKTSLLNKRVRTAVAEARSDCRTNGPPRQPLVIAKERDLPKDNDADPDLGEEKVGRLPGGGESWERKMKRRRSAGTVVTRAVDGGGESKRAMHHKLSNGPILQSFDGQNFRLPHYSRNCQHHGNVIAQLQKKDKGGTASDSFKSDEEVHIRALKKLNAVVQKESKEDAAKMKESEKGHGLLDAKKTRSKSIQASMQFYGRDGRIEFPVWQLRNSDIGISIGIFLYLYLDIVFLSLSNAQCQHHEFEGGLNSRNRSGASNGSGTINKLDGASLPSSSSVRATLKNEQERTVLPRDLAAGLDKERLLAKGSNKFNKHEESYAICPGPVTKGKASRAPRTGSAVASNLSPKVPCVSGTLESWEHLPTVIKAPSVVGATNRRRAMPSGSSSPPITQWGGQRPQKISRTRRANLVSPVSNHDEIPISSDGCLPSEVVTRLASNGNSGSLFSRSATNGTKQFNVKLENSHSPARLSESEESGGGEIRLKKKGMGRSEVQEKAVNAVQNGLSATLTKKDKFTKEDIGDGVRRQGRSGRGPSYSRASPSPTREKLDSAAETKPVRSVRPGSEKSGSKFGRPSKKLSDRKGFSRLGNMQNAFMVLQCANKRKKLGHCFYFLLMRDFPVLGQSDDDLEELLAAANFSRNASNLACSSSFWKNMEPIFASVGSEEKSYLAQQLKQAEEFHESLPRGSVCGNMDNLAHEEISVSASLVSDEGDRQPHYQIGLEESVCVVQLTDQHQEADGLFGKLDPVRRYNKVIPLYERVLSALILEDEIEESEENIIGENISVQNATCASSYDPHVLVDAKPGERDGMDFECDLLFGVQTQRHGAPKRVFSCNGSTKFVRSPSIENPLANDELLREASGFAHSEVLDGPQTVHLKDLRISSFDCQYEQMSLDDKLLLELQSIGLYPETVPDLDDGEDDPINQEIVQLKRKLSQQVGNKKTCLGRIYKATGSKVEGCRGLEEVAMDRLVELAYRKVLLKLVDLSGSLGDRTYLSVLPGKAIP</sequence>
<feature type="region of interest" description="Disordered" evidence="1">
    <location>
        <begin position="575"/>
        <end position="599"/>
    </location>
</feature>
<proteinExistence type="predicted"/>
<comment type="caution">
    <text evidence="2">The sequence shown here is derived from an EMBL/GenBank/DDBJ whole genome shotgun (WGS) entry which is preliminary data.</text>
</comment>
<evidence type="ECO:0000313" key="2">
    <source>
        <dbReference type="EMBL" id="KAK2968142.1"/>
    </source>
</evidence>
<name>A0AA88QGV2_9ASTE</name>
<feature type="region of interest" description="Disordered" evidence="1">
    <location>
        <begin position="709"/>
        <end position="780"/>
    </location>
</feature>
<feature type="compositionally biased region" description="Low complexity" evidence="1">
    <location>
        <begin position="445"/>
        <end position="460"/>
    </location>
</feature>
<feature type="region of interest" description="Disordered" evidence="1">
    <location>
        <begin position="363"/>
        <end position="383"/>
    </location>
</feature>
<feature type="region of interest" description="Disordered" evidence="1">
    <location>
        <begin position="214"/>
        <end position="272"/>
    </location>
</feature>
<feature type="region of interest" description="Disordered" evidence="1">
    <location>
        <begin position="159"/>
        <end position="179"/>
    </location>
</feature>
<evidence type="ECO:0000256" key="1">
    <source>
        <dbReference type="SAM" id="MobiDB-lite"/>
    </source>
</evidence>
<feature type="compositionally biased region" description="Basic and acidic residues" evidence="1">
    <location>
        <begin position="232"/>
        <end position="253"/>
    </location>
</feature>
<feature type="region of interest" description="Disordered" evidence="1">
    <location>
        <begin position="444"/>
        <end position="483"/>
    </location>
</feature>
<reference evidence="2" key="1">
    <citation type="submission" date="2022-12" db="EMBL/GenBank/DDBJ databases">
        <title>Draft genome assemblies for two species of Escallonia (Escalloniales).</title>
        <authorList>
            <person name="Chanderbali A."/>
            <person name="Dervinis C."/>
            <person name="Anghel I."/>
            <person name="Soltis D."/>
            <person name="Soltis P."/>
            <person name="Zapata F."/>
        </authorList>
    </citation>
    <scope>NUCLEOTIDE SEQUENCE</scope>
    <source>
        <strain evidence="2">UCBG92.1500</strain>
        <tissue evidence="2">Leaf</tissue>
    </source>
</reference>
<feature type="region of interest" description="Disordered" evidence="1">
    <location>
        <begin position="654"/>
        <end position="687"/>
    </location>
</feature>
<dbReference type="PANTHER" id="PTHR31115">
    <property type="entry name" value="OS05G0107300 PROTEIN"/>
    <property type="match status" value="1"/>
</dbReference>
<keyword evidence="3" id="KW-1185">Reference proteome</keyword>
<feature type="compositionally biased region" description="Basic and acidic residues" evidence="1">
    <location>
        <begin position="741"/>
        <end position="753"/>
    </location>
</feature>
<feature type="compositionally biased region" description="Polar residues" evidence="1">
    <location>
        <begin position="581"/>
        <end position="592"/>
    </location>
</feature>
<feature type="compositionally biased region" description="Basic and acidic residues" evidence="1">
    <location>
        <begin position="709"/>
        <end position="722"/>
    </location>
</feature>
<gene>
    <name evidence="2" type="ORF">RJ640_018235</name>
</gene>
<dbReference type="Proteomes" id="UP001187471">
    <property type="component" value="Unassembled WGS sequence"/>
</dbReference>
<dbReference type="PANTHER" id="PTHR31115:SF2">
    <property type="entry name" value="OS05G0107300 PROTEIN"/>
    <property type="match status" value="1"/>
</dbReference>
<feature type="region of interest" description="Disordered" evidence="1">
    <location>
        <begin position="1"/>
        <end position="36"/>
    </location>
</feature>
<protein>
    <submittedName>
        <fullName evidence="2">Uncharacterized protein</fullName>
    </submittedName>
</protein>
<dbReference type="AlphaFoldDB" id="A0AA88QGV2"/>
<accession>A0AA88QGV2</accession>
<organism evidence="2 3">
    <name type="scientific">Escallonia rubra</name>
    <dbReference type="NCBI Taxonomy" id="112253"/>
    <lineage>
        <taxon>Eukaryota</taxon>
        <taxon>Viridiplantae</taxon>
        <taxon>Streptophyta</taxon>
        <taxon>Embryophyta</taxon>
        <taxon>Tracheophyta</taxon>
        <taxon>Spermatophyta</taxon>
        <taxon>Magnoliopsida</taxon>
        <taxon>eudicotyledons</taxon>
        <taxon>Gunneridae</taxon>
        <taxon>Pentapetalae</taxon>
        <taxon>asterids</taxon>
        <taxon>campanulids</taxon>
        <taxon>Escalloniales</taxon>
        <taxon>Escalloniaceae</taxon>
        <taxon>Escallonia</taxon>
    </lineage>
</organism>
<dbReference type="EMBL" id="JAVXUO010002935">
    <property type="protein sequence ID" value="KAK2968142.1"/>
    <property type="molecule type" value="Genomic_DNA"/>
</dbReference>
<evidence type="ECO:0000313" key="3">
    <source>
        <dbReference type="Proteomes" id="UP001187471"/>
    </source>
</evidence>